<feature type="domain" description="RING-type" evidence="6">
    <location>
        <begin position="41"/>
        <end position="80"/>
    </location>
</feature>
<feature type="compositionally biased region" description="Polar residues" evidence="5">
    <location>
        <begin position="674"/>
        <end position="690"/>
    </location>
</feature>
<dbReference type="SUPFAM" id="SSF57850">
    <property type="entry name" value="RING/U-box"/>
    <property type="match status" value="1"/>
</dbReference>
<evidence type="ECO:0000313" key="7">
    <source>
        <dbReference type="EMBL" id="MBX07953.1"/>
    </source>
</evidence>
<proteinExistence type="predicted"/>
<dbReference type="InterPro" id="IPR017907">
    <property type="entry name" value="Znf_RING_CS"/>
</dbReference>
<dbReference type="EMBL" id="GGEC01027471">
    <property type="protein sequence ID" value="MBX07955.1"/>
    <property type="molecule type" value="Transcribed_RNA"/>
</dbReference>
<dbReference type="InterPro" id="IPR001841">
    <property type="entry name" value="Znf_RING"/>
</dbReference>
<feature type="region of interest" description="Disordered" evidence="5">
    <location>
        <begin position="1311"/>
        <end position="1343"/>
    </location>
</feature>
<feature type="compositionally biased region" description="Polar residues" evidence="5">
    <location>
        <begin position="520"/>
        <end position="540"/>
    </location>
</feature>
<feature type="region of interest" description="Disordered" evidence="5">
    <location>
        <begin position="329"/>
        <end position="492"/>
    </location>
</feature>
<evidence type="ECO:0000256" key="1">
    <source>
        <dbReference type="ARBA" id="ARBA00022723"/>
    </source>
</evidence>
<evidence type="ECO:0000256" key="3">
    <source>
        <dbReference type="ARBA" id="ARBA00022833"/>
    </source>
</evidence>
<feature type="compositionally biased region" description="Low complexity" evidence="5">
    <location>
        <begin position="593"/>
        <end position="614"/>
    </location>
</feature>
<dbReference type="PROSITE" id="PS00518">
    <property type="entry name" value="ZF_RING_1"/>
    <property type="match status" value="1"/>
</dbReference>
<dbReference type="SUPFAM" id="SSF49599">
    <property type="entry name" value="TRAF domain-like"/>
    <property type="match status" value="1"/>
</dbReference>
<feature type="compositionally biased region" description="Low complexity" evidence="5">
    <location>
        <begin position="197"/>
        <end position="210"/>
    </location>
</feature>
<feature type="compositionally biased region" description="Polar residues" evidence="5">
    <location>
        <begin position="1329"/>
        <end position="1343"/>
    </location>
</feature>
<evidence type="ECO:0000256" key="5">
    <source>
        <dbReference type="SAM" id="MobiDB-lite"/>
    </source>
</evidence>
<feature type="compositionally biased region" description="Basic and acidic residues" evidence="5">
    <location>
        <begin position="731"/>
        <end position="743"/>
    </location>
</feature>
<reference evidence="7" key="1">
    <citation type="submission" date="2018-02" db="EMBL/GenBank/DDBJ databases">
        <title>Rhizophora mucronata_Transcriptome.</title>
        <authorList>
            <person name="Meera S.P."/>
            <person name="Sreeshan A."/>
            <person name="Augustine A."/>
        </authorList>
    </citation>
    <scope>NUCLEOTIDE SEQUENCE</scope>
    <source>
        <tissue evidence="7">Leaf</tissue>
    </source>
</reference>
<dbReference type="GO" id="GO:0008270">
    <property type="term" value="F:zinc ion binding"/>
    <property type="evidence" value="ECO:0007669"/>
    <property type="project" value="UniProtKB-KW"/>
</dbReference>
<name>A0A2P2KQF8_RHIMU</name>
<dbReference type="PANTHER" id="PTHR37393">
    <property type="entry name" value="AT-RICH INTERACTIVE DOMAIN-CONTAINING PROTEIN 1A-LIKE"/>
    <property type="match status" value="1"/>
</dbReference>
<feature type="region of interest" description="Disordered" evidence="5">
    <location>
        <begin position="172"/>
        <end position="217"/>
    </location>
</feature>
<sequence length="1343" mass="148968">MCCWVDRIDGHWDLKPGLYYTMGFDNECIPNIQSLAGEYFCPVCRLLVYPNEALQSQCTHLYCKACLTYIVSTTRACPYDGYLVTEADSKLLIESNKALAETIGKITVQCLYQRSGCTWQGNLSECTSHCSGCAFGNSPVVCNRCGIQIIHRQVQEHAQTCPGVQPQGQNVESAQNVTTTSTTTNSEHTQAITLPRTSTTQTHTSQTTITLQPGQDPSLQATTKAQAVVSAVVPTAEPWYQQQQQYQQYYQQQYAAYQQHYYQYYPNQQQAIPQYQQSQVYVQPQISQVQVQPNLQVQPQAQLQTQPQLPAPIQLPVAAQPLNQALVNPQQQTHAVSQPQSQIQPTVQLPTHGYSHPQSQPHLQNQPAQPYPQPAQVPQYQQPHVQMQQAQPQIQPQAHSQIQPQHIPVLQPQSHLQSQPLMHAQHPPQPLSQPLSSQPNQPLIPNLLPQSQNPSANAVTDHHSYTQLQPGAPQHPLHMHLQSGPRPQLQHSIQAQAQYPQQLPLLRPPQSHATIQNLQQPGLLPSSGQVPSAHPAQQQPGPYAHQPGVHVHQLPAQQPMHQQPFSGQPLAPVQNQGNQQVPFIQQQLHGQSQWRLQGPQQPFQQNSQGYQQPQHSFSLPNSIQRHQAQSLPGWTTMPHGVSTQPHLQSPFGMQLRPGQIGGNQQAGNILRTNGQVQSSSEQLSGVTSRPISERHDQNDEKGAEADLSSHHAAKRDKNGSVVASDLGADGGEMKRESEVKLEDVLNEPIGETKDSPKPLAVDNGGLKLNMVKEEPRESTVHQKDVSDIDKELLVTEEKEMKDVPLLKTPLLQEGEHHERQGMKLLKEQKLVNQSYGGFPPHGQEQEEGLRQSSHFVPAVSRGWQNHPSYHGPLDLQRGPVGPPLLQAPSPGLPYHATLPEHPSTQLRPLGPGRTAFSGQSLNPLAEYPQHPGYRHTGPPPQGPYTQGHALLSQGEQSLLYREAEMFPHQRLGYIDGRRADSSGQQSTMLGLRDRGHQAFPNERLNPFSQDSSPGNIAQEELEGDLKHFTRPSHLDADTVPAFRGNFSFSGPFDRGHHGFGMDPADKGPFGSAPSRLFPPYAHEAALHPNNAGERPVPGYVHRHRDGLGPRSPGGDFPGLPSHRFSAFPHLDNIDGRELRRFESINSSFHDSRFPTLPGHLHMGEYDGPGNLRRGEHLSGSQDGLHNHLQRAEHLGPHDLPRHLRLDGFIAAFPGHARIGDFSRRVHPRLGEPGFRCNYSLKGFPADGGSYAGDFESYDNSRKRRPSSMGWCRICKVDCETVEGLDLHSQTREHQKMAMDIVLSIKQNAKKQRFDSSSLASLDDEGKPKNGSSEDNGSKQLLSR</sequence>
<feature type="compositionally biased region" description="Basic and acidic residues" evidence="5">
    <location>
        <begin position="691"/>
        <end position="709"/>
    </location>
</feature>
<feature type="compositionally biased region" description="Polar residues" evidence="5">
    <location>
        <begin position="329"/>
        <end position="349"/>
    </location>
</feature>
<protein>
    <submittedName>
        <fullName evidence="7">Uncharacterized protein MANES_02G123500</fullName>
    </submittedName>
</protein>
<keyword evidence="1" id="KW-0479">Metal-binding</keyword>
<feature type="compositionally biased region" description="Low complexity" evidence="5">
    <location>
        <begin position="432"/>
        <end position="454"/>
    </location>
</feature>
<dbReference type="PROSITE" id="PS50089">
    <property type="entry name" value="ZF_RING_2"/>
    <property type="match status" value="1"/>
</dbReference>
<evidence type="ECO:0000259" key="6">
    <source>
        <dbReference type="PROSITE" id="PS50089"/>
    </source>
</evidence>
<feature type="region of interest" description="Disordered" evidence="5">
    <location>
        <begin position="587"/>
        <end position="615"/>
    </location>
</feature>
<keyword evidence="2 4" id="KW-0863">Zinc-finger</keyword>
<dbReference type="InterPro" id="IPR013083">
    <property type="entry name" value="Znf_RING/FYVE/PHD"/>
</dbReference>
<accession>A0A2P2KQF8</accession>
<keyword evidence="3" id="KW-0862">Zinc</keyword>
<evidence type="ECO:0000256" key="4">
    <source>
        <dbReference type="PROSITE-ProRule" id="PRU00175"/>
    </source>
</evidence>
<evidence type="ECO:0000256" key="2">
    <source>
        <dbReference type="ARBA" id="ARBA00022771"/>
    </source>
</evidence>
<feature type="compositionally biased region" description="Polar residues" evidence="5">
    <location>
        <begin position="185"/>
        <end position="196"/>
    </location>
</feature>
<feature type="region of interest" description="Disordered" evidence="5">
    <location>
        <begin position="674"/>
        <end position="763"/>
    </location>
</feature>
<organism evidence="7">
    <name type="scientific">Rhizophora mucronata</name>
    <name type="common">Asiatic mangrove</name>
    <dbReference type="NCBI Taxonomy" id="61149"/>
    <lineage>
        <taxon>Eukaryota</taxon>
        <taxon>Viridiplantae</taxon>
        <taxon>Streptophyta</taxon>
        <taxon>Embryophyta</taxon>
        <taxon>Tracheophyta</taxon>
        <taxon>Spermatophyta</taxon>
        <taxon>Magnoliopsida</taxon>
        <taxon>eudicotyledons</taxon>
        <taxon>Gunneridae</taxon>
        <taxon>Pentapetalae</taxon>
        <taxon>rosids</taxon>
        <taxon>fabids</taxon>
        <taxon>Malpighiales</taxon>
        <taxon>Rhizophoraceae</taxon>
        <taxon>Rhizophora</taxon>
    </lineage>
</organism>
<dbReference type="Gene3D" id="3.30.40.10">
    <property type="entry name" value="Zinc/RING finger domain, C3HC4 (zinc finger)"/>
    <property type="match status" value="1"/>
</dbReference>
<dbReference type="EMBL" id="GGEC01027469">
    <property type="protein sequence ID" value="MBX07953.1"/>
    <property type="molecule type" value="Transcribed_RNA"/>
</dbReference>
<feature type="compositionally biased region" description="Polar residues" evidence="5">
    <location>
        <begin position="356"/>
        <end position="365"/>
    </location>
</feature>
<dbReference type="PANTHER" id="PTHR37393:SF1">
    <property type="entry name" value="AT-RICH INTERACTIVE DOMAIN-CONTAINING PROTEIN 1A-LIKE"/>
    <property type="match status" value="1"/>
</dbReference>
<feature type="region of interest" description="Disordered" evidence="5">
    <location>
        <begin position="520"/>
        <end position="548"/>
    </location>
</feature>
<feature type="compositionally biased region" description="Low complexity" evidence="5">
    <location>
        <begin position="376"/>
        <end position="421"/>
    </location>
</feature>